<dbReference type="InterPro" id="IPR052544">
    <property type="entry name" value="Bacteriocin_Proc_Enz"/>
</dbReference>
<proteinExistence type="predicted"/>
<dbReference type="InterPro" id="IPR029479">
    <property type="entry name" value="Nitroreductase"/>
</dbReference>
<dbReference type="PANTHER" id="PTHR43745:SF2">
    <property type="entry name" value="NITROREDUCTASE MJ1384-RELATED"/>
    <property type="match status" value="1"/>
</dbReference>
<dbReference type="InterPro" id="IPR020051">
    <property type="entry name" value="SagB-type_dehydrogenase"/>
</dbReference>
<dbReference type="NCBIfam" id="TIGR03605">
    <property type="entry name" value="antibiot_sagB"/>
    <property type="match status" value="1"/>
</dbReference>
<protein>
    <submittedName>
        <fullName evidence="2">SagB-type dehydrogenase family enzyme</fullName>
    </submittedName>
</protein>
<keyword evidence="3" id="KW-1185">Reference proteome</keyword>
<dbReference type="CDD" id="cd02142">
    <property type="entry name" value="McbC_SagB-like_oxidoreductase"/>
    <property type="match status" value="1"/>
</dbReference>
<dbReference type="InterPro" id="IPR000415">
    <property type="entry name" value="Nitroreductase-like"/>
</dbReference>
<accession>A0A841CDH8</accession>
<dbReference type="Pfam" id="PF00881">
    <property type="entry name" value="Nitroreductase"/>
    <property type="match status" value="1"/>
</dbReference>
<evidence type="ECO:0000313" key="3">
    <source>
        <dbReference type="Proteomes" id="UP000547510"/>
    </source>
</evidence>
<sequence>MRLRRASCLTCYWHEGEFVVHPYPGGTPTALHPAAAEVLAAFDDWVEPAKAAESLDHLTPDTVAEAVQALHEAGALLAEGSDEADRDEKVARRWQTWAPEASFFHYATQDVPYADLERAGGNRQGEADTTPVDTAVSAVDGPSHSMFTEYPDADRVLLPRRPADLRVPYEQVLYARRTHRDFTDDPVPLPTLATLLSTVFGPVDYIDSGRSALFRRTSPAGGSRQELDAYVGILNVTGVDPGMYHYNLREHSLELLSPGLGRDEVVRLGAGQDWIGGVAFLVVLTAVIDRMSSKYHTPRCYRVSLLDAGHLGQTFALTATALGLGPAQTGAFCDTPIAERLGLDNIGHTPLYVLAAGTPHPDPKWAPPRATLDTFRATTLR</sequence>
<dbReference type="AlphaFoldDB" id="A0A841CDH8"/>
<dbReference type="PANTHER" id="PTHR43745">
    <property type="entry name" value="NITROREDUCTASE MJ1384-RELATED"/>
    <property type="match status" value="1"/>
</dbReference>
<dbReference type="Gene3D" id="3.40.109.10">
    <property type="entry name" value="NADH Oxidase"/>
    <property type="match status" value="1"/>
</dbReference>
<name>A0A841CDH8_9PSEU</name>
<feature type="domain" description="Nitroreductase" evidence="1">
    <location>
        <begin position="175"/>
        <end position="357"/>
    </location>
</feature>
<comment type="caution">
    <text evidence="2">The sequence shown here is derived from an EMBL/GenBank/DDBJ whole genome shotgun (WGS) entry which is preliminary data.</text>
</comment>
<dbReference type="EMBL" id="JACHJN010000002">
    <property type="protein sequence ID" value="MBB5954414.1"/>
    <property type="molecule type" value="Genomic_DNA"/>
</dbReference>
<evidence type="ECO:0000313" key="2">
    <source>
        <dbReference type="EMBL" id="MBB5954414.1"/>
    </source>
</evidence>
<dbReference type="SUPFAM" id="SSF55469">
    <property type="entry name" value="FMN-dependent nitroreductase-like"/>
    <property type="match status" value="1"/>
</dbReference>
<dbReference type="GO" id="GO:0016491">
    <property type="term" value="F:oxidoreductase activity"/>
    <property type="evidence" value="ECO:0007669"/>
    <property type="project" value="InterPro"/>
</dbReference>
<dbReference type="Proteomes" id="UP000547510">
    <property type="component" value="Unassembled WGS sequence"/>
</dbReference>
<gene>
    <name evidence="2" type="ORF">FHS29_000984</name>
</gene>
<evidence type="ECO:0000259" key="1">
    <source>
        <dbReference type="Pfam" id="PF00881"/>
    </source>
</evidence>
<reference evidence="2 3" key="1">
    <citation type="submission" date="2020-08" db="EMBL/GenBank/DDBJ databases">
        <title>Genomic Encyclopedia of Type Strains, Phase III (KMG-III): the genomes of soil and plant-associated and newly described type strains.</title>
        <authorList>
            <person name="Whitman W."/>
        </authorList>
    </citation>
    <scope>NUCLEOTIDE SEQUENCE [LARGE SCALE GENOMIC DNA]</scope>
    <source>
        <strain evidence="2 3">CECT 8640</strain>
    </source>
</reference>
<dbReference type="RefSeq" id="WP_184688698.1">
    <property type="nucleotide sequence ID" value="NZ_JACHJN010000002.1"/>
</dbReference>
<organism evidence="2 3">
    <name type="scientific">Saccharothrix tamanrassetensis</name>
    <dbReference type="NCBI Taxonomy" id="1051531"/>
    <lineage>
        <taxon>Bacteria</taxon>
        <taxon>Bacillati</taxon>
        <taxon>Actinomycetota</taxon>
        <taxon>Actinomycetes</taxon>
        <taxon>Pseudonocardiales</taxon>
        <taxon>Pseudonocardiaceae</taxon>
        <taxon>Saccharothrix</taxon>
    </lineage>
</organism>